<dbReference type="AlphaFoldDB" id="A0A1H8JWW7"/>
<dbReference type="CDD" id="cd01392">
    <property type="entry name" value="HTH_LacI"/>
    <property type="match status" value="1"/>
</dbReference>
<dbReference type="PRINTS" id="PR00036">
    <property type="entry name" value="HTHLACI"/>
</dbReference>
<dbReference type="PROSITE" id="PS50943">
    <property type="entry name" value="HTH_CROC1"/>
    <property type="match status" value="1"/>
</dbReference>
<dbReference type="RefSeq" id="WP_075016849.1">
    <property type="nucleotide sequence ID" value="NZ_FODD01000011.1"/>
</dbReference>
<name>A0A1H8JWW7_9ACTN</name>
<dbReference type="PROSITE" id="PS50932">
    <property type="entry name" value="HTH_LACI_2"/>
    <property type="match status" value="1"/>
</dbReference>
<evidence type="ECO:0000256" key="1">
    <source>
        <dbReference type="ARBA" id="ARBA00023015"/>
    </source>
</evidence>
<dbReference type="InterPro" id="IPR046335">
    <property type="entry name" value="LacI/GalR-like_sensor"/>
</dbReference>
<dbReference type="Pfam" id="PF00356">
    <property type="entry name" value="LacI"/>
    <property type="match status" value="1"/>
</dbReference>
<dbReference type="Gene3D" id="1.10.260.40">
    <property type="entry name" value="lambda repressor-like DNA-binding domains"/>
    <property type="match status" value="1"/>
</dbReference>
<dbReference type="Proteomes" id="UP000181951">
    <property type="component" value="Unassembled WGS sequence"/>
</dbReference>
<dbReference type="STRING" id="310780.SAMN05216267_101188"/>
<feature type="domain" description="HTH cro/C1-type" evidence="6">
    <location>
        <begin position="13"/>
        <end position="41"/>
    </location>
</feature>
<gene>
    <name evidence="7" type="ORF">SAMN05216267_101188</name>
</gene>
<dbReference type="SUPFAM" id="SSF47413">
    <property type="entry name" value="lambda repressor-like DNA-binding domains"/>
    <property type="match status" value="1"/>
</dbReference>
<dbReference type="OrthoDB" id="4268837at2"/>
<dbReference type="InterPro" id="IPR010982">
    <property type="entry name" value="Lambda_DNA-bd_dom_sf"/>
</dbReference>
<protein>
    <submittedName>
        <fullName evidence="7">Transcriptional regulator, LacI family</fullName>
    </submittedName>
</protein>
<organism evidence="7 8">
    <name type="scientific">Actinacidiphila rubida</name>
    <dbReference type="NCBI Taxonomy" id="310780"/>
    <lineage>
        <taxon>Bacteria</taxon>
        <taxon>Bacillati</taxon>
        <taxon>Actinomycetota</taxon>
        <taxon>Actinomycetes</taxon>
        <taxon>Kitasatosporales</taxon>
        <taxon>Streptomycetaceae</taxon>
        <taxon>Actinacidiphila</taxon>
    </lineage>
</organism>
<dbReference type="GO" id="GO:0003700">
    <property type="term" value="F:DNA-binding transcription factor activity"/>
    <property type="evidence" value="ECO:0007669"/>
    <property type="project" value="TreeGrafter"/>
</dbReference>
<dbReference type="PANTHER" id="PTHR30146">
    <property type="entry name" value="LACI-RELATED TRANSCRIPTIONAL REPRESSOR"/>
    <property type="match status" value="1"/>
</dbReference>
<keyword evidence="1" id="KW-0805">Transcription regulation</keyword>
<evidence type="ECO:0000259" key="5">
    <source>
        <dbReference type="PROSITE" id="PS50932"/>
    </source>
</evidence>
<dbReference type="CDD" id="cd06267">
    <property type="entry name" value="PBP1_LacI_sugar_binding-like"/>
    <property type="match status" value="1"/>
</dbReference>
<dbReference type="SUPFAM" id="SSF53822">
    <property type="entry name" value="Periplasmic binding protein-like I"/>
    <property type="match status" value="1"/>
</dbReference>
<feature type="region of interest" description="Disordered" evidence="4">
    <location>
        <begin position="1"/>
        <end position="21"/>
    </location>
</feature>
<dbReference type="SMART" id="SM00354">
    <property type="entry name" value="HTH_LACI"/>
    <property type="match status" value="1"/>
</dbReference>
<evidence type="ECO:0000259" key="6">
    <source>
        <dbReference type="PROSITE" id="PS50943"/>
    </source>
</evidence>
<evidence type="ECO:0000256" key="3">
    <source>
        <dbReference type="ARBA" id="ARBA00023163"/>
    </source>
</evidence>
<keyword evidence="8" id="KW-1185">Reference proteome</keyword>
<accession>A0A1H8JWW7</accession>
<evidence type="ECO:0000313" key="7">
    <source>
        <dbReference type="EMBL" id="SEN85101.1"/>
    </source>
</evidence>
<dbReference type="EMBL" id="FODD01000011">
    <property type="protein sequence ID" value="SEN85101.1"/>
    <property type="molecule type" value="Genomic_DNA"/>
</dbReference>
<reference evidence="7 8" key="1">
    <citation type="submission" date="2016-10" db="EMBL/GenBank/DDBJ databases">
        <authorList>
            <person name="de Groot N.N."/>
        </authorList>
    </citation>
    <scope>NUCLEOTIDE SEQUENCE [LARGE SCALE GENOMIC DNA]</scope>
    <source>
        <strain evidence="7 8">CGMCC 4.2026</strain>
    </source>
</reference>
<dbReference type="GO" id="GO:0000976">
    <property type="term" value="F:transcription cis-regulatory region binding"/>
    <property type="evidence" value="ECO:0007669"/>
    <property type="project" value="TreeGrafter"/>
</dbReference>
<evidence type="ECO:0000313" key="8">
    <source>
        <dbReference type="Proteomes" id="UP000181951"/>
    </source>
</evidence>
<dbReference type="Gene3D" id="3.40.50.2300">
    <property type="match status" value="2"/>
</dbReference>
<keyword evidence="2" id="KW-0238">DNA-binding</keyword>
<dbReference type="PANTHER" id="PTHR30146:SF109">
    <property type="entry name" value="HTH-TYPE TRANSCRIPTIONAL REGULATOR GALS"/>
    <property type="match status" value="1"/>
</dbReference>
<dbReference type="PROSITE" id="PS00356">
    <property type="entry name" value="HTH_LACI_1"/>
    <property type="match status" value="1"/>
</dbReference>
<evidence type="ECO:0000256" key="2">
    <source>
        <dbReference type="ARBA" id="ARBA00023125"/>
    </source>
</evidence>
<dbReference type="InterPro" id="IPR000843">
    <property type="entry name" value="HTH_LacI"/>
</dbReference>
<keyword evidence="3" id="KW-0804">Transcription</keyword>
<feature type="domain" description="HTH lacI-type" evidence="5">
    <location>
        <begin position="12"/>
        <end position="66"/>
    </location>
</feature>
<sequence length="350" mass="37193">MTSSRPAGPRQPTLEDVARSAGVSRATVSRVVNGTRNVDPEIQKIVQEAVAATGYVPNRAARSLVTRRTDSVALVFSVPDHHAADDPFLGQVFTDPFFGRIVGGLLTVLRPRGVHPVLMLADSEEARRGLVAGLRREHTDGVVLVSIAPDDPLPVLLTEAGLPAVLFGRPPTRSPISFVDVGQQAGARLAAEHLLARGCRRIATIAGPSDSPAGRDRLAGFREAMAAHGHPAAVSVEGDFTQEGGERSMRRLLAEHPDTDGVFAANDLMGQGALHVLRDHGRRVPDDVAVVGFDDSSAALASRPPLTTVRQPVEDMAAEMAKLLMALIDDPAQQSRSVIFKTTLVRRASA</sequence>
<proteinExistence type="predicted"/>
<dbReference type="Pfam" id="PF13377">
    <property type="entry name" value="Peripla_BP_3"/>
    <property type="match status" value="1"/>
</dbReference>
<dbReference type="InterPro" id="IPR028082">
    <property type="entry name" value="Peripla_BP_I"/>
</dbReference>
<evidence type="ECO:0000256" key="4">
    <source>
        <dbReference type="SAM" id="MobiDB-lite"/>
    </source>
</evidence>
<dbReference type="InterPro" id="IPR001387">
    <property type="entry name" value="Cro/C1-type_HTH"/>
</dbReference>